<feature type="compositionally biased region" description="Basic and acidic residues" evidence="1">
    <location>
        <begin position="487"/>
        <end position="497"/>
    </location>
</feature>
<dbReference type="InterPro" id="IPR045931">
    <property type="entry name" value="DUF6350"/>
</dbReference>
<proteinExistence type="predicted"/>
<feature type="compositionally biased region" description="Low complexity" evidence="1">
    <location>
        <begin position="11"/>
        <end position="23"/>
    </location>
</feature>
<feature type="transmembrane region" description="Helical" evidence="2">
    <location>
        <begin position="310"/>
        <end position="333"/>
    </location>
</feature>
<feature type="transmembrane region" description="Helical" evidence="2">
    <location>
        <begin position="39"/>
        <end position="61"/>
    </location>
</feature>
<feature type="transmembrane region" description="Helical" evidence="2">
    <location>
        <begin position="164"/>
        <end position="185"/>
    </location>
</feature>
<gene>
    <name evidence="3" type="ORF">SAMN02745673_02390</name>
</gene>
<evidence type="ECO:0000313" key="4">
    <source>
        <dbReference type="Proteomes" id="UP000190637"/>
    </source>
</evidence>
<keyword evidence="4" id="KW-1185">Reference proteome</keyword>
<feature type="transmembrane region" description="Helical" evidence="2">
    <location>
        <begin position="385"/>
        <end position="404"/>
    </location>
</feature>
<protein>
    <recommendedName>
        <fullName evidence="5">Integral membrane protein</fullName>
    </recommendedName>
</protein>
<feature type="transmembrane region" description="Helical" evidence="2">
    <location>
        <begin position="250"/>
        <end position="272"/>
    </location>
</feature>
<feature type="transmembrane region" description="Helical" evidence="2">
    <location>
        <begin position="133"/>
        <end position="152"/>
    </location>
</feature>
<keyword evidence="2" id="KW-0472">Membrane</keyword>
<name>A0A1T4QRM4_9ACTN</name>
<dbReference type="Proteomes" id="UP000190637">
    <property type="component" value="Unassembled WGS sequence"/>
</dbReference>
<accession>A0A1T4QRM4</accession>
<feature type="region of interest" description="Disordered" evidence="1">
    <location>
        <begin position="444"/>
        <end position="497"/>
    </location>
</feature>
<feature type="transmembrane region" description="Helical" evidence="2">
    <location>
        <begin position="91"/>
        <end position="112"/>
    </location>
</feature>
<feature type="transmembrane region" description="Helical" evidence="2">
    <location>
        <begin position="284"/>
        <end position="304"/>
    </location>
</feature>
<feature type="transmembrane region" description="Helical" evidence="2">
    <location>
        <begin position="345"/>
        <end position="365"/>
    </location>
</feature>
<reference evidence="3 4" key="1">
    <citation type="submission" date="2017-02" db="EMBL/GenBank/DDBJ databases">
        <authorList>
            <person name="Peterson S.W."/>
        </authorList>
    </citation>
    <scope>NUCLEOTIDE SEQUENCE [LARGE SCALE GENOMIC DNA]</scope>
    <source>
        <strain evidence="3 4">DSM 45154</strain>
    </source>
</reference>
<dbReference type="STRING" id="1122192.SAMN02745673_02390"/>
<evidence type="ECO:0000313" key="3">
    <source>
        <dbReference type="EMBL" id="SKA06380.1"/>
    </source>
</evidence>
<feature type="transmembrane region" description="Helical" evidence="2">
    <location>
        <begin position="206"/>
        <end position="230"/>
    </location>
</feature>
<feature type="region of interest" description="Disordered" evidence="1">
    <location>
        <begin position="1"/>
        <end position="23"/>
    </location>
</feature>
<sequence>MHRDGPHATGRRPPAGTPAAATPVSEDARKLYASGGLGAAWAAGIGLATLTTLMLVGWVAAPHASFGEDIGDVFRVAVQAWLVGHHVGVEIPGGHLGFLPIGLVVLPGLLLYRAGQWLARSCHLPRLRHAFRAALALAGPYAAIAGTLALVGRTEDVRPDMTQSLIDGFVLAFLAGGLGVLRRLLKDKGIAWRQLSGIMPARPRSLLAGTLSATAVLLAVGALLFLVALATSFGEVVEMTRGLEPGPVGGVLLALLQLLYLPNAVIFGMSYAAGPGFALGTGTAVAPTGVVLGPLPHLPVLAVLPDSGPAPILSLFALIAPFLAGGIGGVLTVRSAPTAVSEAAPLWGFVCGLLTGALCAALALLAGGPLGTQRLAEVGPSPWQVGLVVALEVGVAAAVAAWFANWRHIRVRPEPAEPATEPERTRGTWARRPRSLRIPFPLRWPQKARRRGSHDEDGEDAEGLYGISYEADGPSADRDTAVPASRPGKEGDAGTDR</sequence>
<keyword evidence="2" id="KW-1133">Transmembrane helix</keyword>
<dbReference type="EMBL" id="FUWS01000005">
    <property type="protein sequence ID" value="SKA06380.1"/>
    <property type="molecule type" value="Genomic_DNA"/>
</dbReference>
<dbReference type="AlphaFoldDB" id="A0A1T4QRM4"/>
<dbReference type="Pfam" id="PF19877">
    <property type="entry name" value="DUF6350"/>
    <property type="match status" value="1"/>
</dbReference>
<organism evidence="3 4">
    <name type="scientific">Marinactinospora thermotolerans DSM 45154</name>
    <dbReference type="NCBI Taxonomy" id="1122192"/>
    <lineage>
        <taxon>Bacteria</taxon>
        <taxon>Bacillati</taxon>
        <taxon>Actinomycetota</taxon>
        <taxon>Actinomycetes</taxon>
        <taxon>Streptosporangiales</taxon>
        <taxon>Nocardiopsidaceae</taxon>
        <taxon>Marinactinospora</taxon>
    </lineage>
</organism>
<evidence type="ECO:0008006" key="5">
    <source>
        <dbReference type="Google" id="ProtNLM"/>
    </source>
</evidence>
<evidence type="ECO:0000256" key="2">
    <source>
        <dbReference type="SAM" id="Phobius"/>
    </source>
</evidence>
<evidence type="ECO:0000256" key="1">
    <source>
        <dbReference type="SAM" id="MobiDB-lite"/>
    </source>
</evidence>
<keyword evidence="2" id="KW-0812">Transmembrane</keyword>